<dbReference type="Gene3D" id="3.40.50.720">
    <property type="entry name" value="NAD(P)-binding Rossmann-like Domain"/>
    <property type="match status" value="1"/>
</dbReference>
<evidence type="ECO:0000256" key="3">
    <source>
        <dbReference type="ARBA" id="ARBA00023002"/>
    </source>
</evidence>
<evidence type="ECO:0008006" key="6">
    <source>
        <dbReference type="Google" id="ProtNLM"/>
    </source>
</evidence>
<evidence type="ECO:0000256" key="2">
    <source>
        <dbReference type="ARBA" id="ARBA00022857"/>
    </source>
</evidence>
<protein>
    <recommendedName>
        <fullName evidence="6">NAD(P)-binding protein</fullName>
    </recommendedName>
</protein>
<evidence type="ECO:0000256" key="1">
    <source>
        <dbReference type="ARBA" id="ARBA00006484"/>
    </source>
</evidence>
<organism evidence="4 5">
    <name type="scientific">Aspergillus pseudoustus</name>
    <dbReference type="NCBI Taxonomy" id="1810923"/>
    <lineage>
        <taxon>Eukaryota</taxon>
        <taxon>Fungi</taxon>
        <taxon>Dikarya</taxon>
        <taxon>Ascomycota</taxon>
        <taxon>Pezizomycotina</taxon>
        <taxon>Eurotiomycetes</taxon>
        <taxon>Eurotiomycetidae</taxon>
        <taxon>Eurotiales</taxon>
        <taxon>Aspergillaceae</taxon>
        <taxon>Aspergillus</taxon>
        <taxon>Aspergillus subgen. Nidulantes</taxon>
    </lineage>
</organism>
<keyword evidence="3" id="KW-0560">Oxidoreductase</keyword>
<name>A0ABR4JL55_9EURO</name>
<comment type="caution">
    <text evidence="4">The sequence shown here is derived from an EMBL/GenBank/DDBJ whole genome shotgun (WGS) entry which is preliminary data.</text>
</comment>
<dbReference type="Proteomes" id="UP001610446">
    <property type="component" value="Unassembled WGS sequence"/>
</dbReference>
<dbReference type="SUPFAM" id="SSF51735">
    <property type="entry name" value="NAD(P)-binding Rossmann-fold domains"/>
    <property type="match status" value="1"/>
</dbReference>
<dbReference type="InterPro" id="IPR036291">
    <property type="entry name" value="NAD(P)-bd_dom_sf"/>
</dbReference>
<evidence type="ECO:0000313" key="4">
    <source>
        <dbReference type="EMBL" id="KAL2840768.1"/>
    </source>
</evidence>
<reference evidence="4 5" key="1">
    <citation type="submission" date="2024-07" db="EMBL/GenBank/DDBJ databases">
        <title>Section-level genome sequencing and comparative genomics of Aspergillus sections Usti and Cavernicolus.</title>
        <authorList>
            <consortium name="Lawrence Berkeley National Laboratory"/>
            <person name="Nybo J.L."/>
            <person name="Vesth T.C."/>
            <person name="Theobald S."/>
            <person name="Frisvad J.C."/>
            <person name="Larsen T.O."/>
            <person name="Kjaerboelling I."/>
            <person name="Rothschild-Mancinelli K."/>
            <person name="Lyhne E.K."/>
            <person name="Kogle M.E."/>
            <person name="Barry K."/>
            <person name="Clum A."/>
            <person name="Na H."/>
            <person name="Ledsgaard L."/>
            <person name="Lin J."/>
            <person name="Lipzen A."/>
            <person name="Kuo A."/>
            <person name="Riley R."/>
            <person name="Mondo S."/>
            <person name="Labutti K."/>
            <person name="Haridas S."/>
            <person name="Pangalinan J."/>
            <person name="Salamov A.A."/>
            <person name="Simmons B.A."/>
            <person name="Magnuson J.K."/>
            <person name="Chen J."/>
            <person name="Drula E."/>
            <person name="Henrissat B."/>
            <person name="Wiebenga A."/>
            <person name="Lubbers R.J."/>
            <person name="Gomes A.C."/>
            <person name="Makela M.R."/>
            <person name="Stajich J."/>
            <person name="Grigoriev I.V."/>
            <person name="Mortensen U.H."/>
            <person name="De Vries R.P."/>
            <person name="Baker S.E."/>
            <person name="Andersen M.R."/>
        </authorList>
    </citation>
    <scope>NUCLEOTIDE SEQUENCE [LARGE SCALE GENOMIC DNA]</scope>
    <source>
        <strain evidence="4 5">CBS 123904</strain>
    </source>
</reference>
<proteinExistence type="inferred from homology"/>
<keyword evidence="2" id="KW-0521">NADP</keyword>
<dbReference type="InterPro" id="IPR002347">
    <property type="entry name" value="SDR_fam"/>
</dbReference>
<keyword evidence="5" id="KW-1185">Reference proteome</keyword>
<dbReference type="PANTHER" id="PTHR24320:SF282">
    <property type="entry name" value="WW DOMAIN-CONTAINING OXIDOREDUCTASE"/>
    <property type="match status" value="1"/>
</dbReference>
<accession>A0ABR4JL55</accession>
<dbReference type="EMBL" id="JBFXLU010000117">
    <property type="protein sequence ID" value="KAL2840768.1"/>
    <property type="molecule type" value="Genomic_DNA"/>
</dbReference>
<gene>
    <name evidence="4" type="ORF">BJY01DRAFT_218100</name>
</gene>
<evidence type="ECO:0000313" key="5">
    <source>
        <dbReference type="Proteomes" id="UP001610446"/>
    </source>
</evidence>
<dbReference type="PANTHER" id="PTHR24320">
    <property type="entry name" value="RETINOL DEHYDROGENASE"/>
    <property type="match status" value="1"/>
</dbReference>
<dbReference type="Pfam" id="PF00106">
    <property type="entry name" value="adh_short"/>
    <property type="match status" value="1"/>
</dbReference>
<dbReference type="PRINTS" id="PR00081">
    <property type="entry name" value="GDHRDH"/>
</dbReference>
<sequence length="320" mass="34647">MTFHPDQLPDLKGKVFIVTGGNSGIGYYTVSNLAEHGAHVYMCARSPEKGAAAIADIKKAHPSANVDLLQMDLMDLTSVLAAAKRFLALETALHGLVNNAGIMATPFELTTDGHEAQWQTNYLAHWVLTEHLLPLMLRTARSLPAGSVRIVNLTSSGHLSAPKNGINFADLSLKESGPWPRYGQSKLANILHSRTLHKKYGPGSPSAQNGDGEIWVSSVHPGLVGSNLATAVEESGTAMNSVFSVLRMLGMLITADKGSWTSLFCAASKDMKAEESGGYFEIFKRCSEPRWQSSAAKNAELAEKLEEWTAEVMRPEGWDQ</sequence>
<comment type="similarity">
    <text evidence="1">Belongs to the short-chain dehydrogenases/reductases (SDR) family.</text>
</comment>